<dbReference type="EMBL" id="CAADIC010000001">
    <property type="protein sequence ID" value="VFR20637.1"/>
    <property type="molecule type" value="Genomic_DNA"/>
</dbReference>
<evidence type="ECO:0000313" key="3">
    <source>
        <dbReference type="EMBL" id="VFR85784.1"/>
    </source>
</evidence>
<dbReference type="InterPro" id="IPR043504">
    <property type="entry name" value="Peptidase_S1_PA_chymotrypsin"/>
</dbReference>
<evidence type="ECO:0008006" key="4">
    <source>
        <dbReference type="Google" id="ProtNLM"/>
    </source>
</evidence>
<protein>
    <recommendedName>
        <fullName evidence="4">Serine protease</fullName>
    </recommendedName>
</protein>
<dbReference type="Gene3D" id="2.40.10.10">
    <property type="entry name" value="Trypsin-like serine proteases"/>
    <property type="match status" value="2"/>
</dbReference>
<dbReference type="Pfam" id="PF13365">
    <property type="entry name" value="Trypsin_2"/>
    <property type="match status" value="1"/>
</dbReference>
<name>A0A484P871_9ZZZZ</name>
<dbReference type="InterPro" id="IPR009003">
    <property type="entry name" value="Peptidase_S1_PA"/>
</dbReference>
<organism evidence="1">
    <name type="scientific">plant metagenome</name>
    <dbReference type="NCBI Taxonomy" id="1297885"/>
    <lineage>
        <taxon>unclassified sequences</taxon>
        <taxon>metagenomes</taxon>
        <taxon>organismal metagenomes</taxon>
    </lineage>
</organism>
<accession>A0A484P871</accession>
<reference evidence="1" key="1">
    <citation type="submission" date="2019-03" db="EMBL/GenBank/DDBJ databases">
        <authorList>
            <person name="Danneels B."/>
        </authorList>
    </citation>
    <scope>NUCLEOTIDE SEQUENCE</scope>
</reference>
<sequence>MFGMPPLHRPVAAWLAACGLLLSSGAAQAQLIGVPRGLSAHASGVFLNADGDVLTARHAVQGCGTVYAVKDATVVLATVRVEDESLDLAVLGTPLKPYLSATFQKTPNASGAVPVFAEGYNVLQRMPNRARTVFNGMTVPGQSEISLLSPAQPGASGGPVLGGAGLLMGVIVERVALDGNPSHRVALSRARAAGTSSASRVKAVSGESIKSFLRAHAVPFAESDVPQLGPLQAQAPRATTLSVGVICG</sequence>
<evidence type="ECO:0000313" key="2">
    <source>
        <dbReference type="EMBL" id="VFR74542.1"/>
    </source>
</evidence>
<dbReference type="EMBL" id="CAADIJ010000026">
    <property type="protein sequence ID" value="VFR85784.1"/>
    <property type="molecule type" value="Genomic_DNA"/>
</dbReference>
<proteinExistence type="predicted"/>
<dbReference type="AlphaFoldDB" id="A0A484P871"/>
<evidence type="ECO:0000313" key="1">
    <source>
        <dbReference type="EMBL" id="VFR20637.1"/>
    </source>
</evidence>
<dbReference type="EMBL" id="CAADIL010000018">
    <property type="protein sequence ID" value="VFR74542.1"/>
    <property type="molecule type" value="Genomic_DNA"/>
</dbReference>
<dbReference type="SUPFAM" id="SSF50494">
    <property type="entry name" value="Trypsin-like serine proteases"/>
    <property type="match status" value="1"/>
</dbReference>
<gene>
    <name evidence="1" type="ORF">ANDA3_3183</name>
    <name evidence="2" type="ORF">DAR2_3051</name>
    <name evidence="3" type="ORF">DAR3_3049</name>
</gene>